<dbReference type="InterPro" id="IPR011708">
    <property type="entry name" value="DNA_pol3_alpha_NTPase_dom"/>
</dbReference>
<dbReference type="Pfam" id="PF07733">
    <property type="entry name" value="DNA_pol3_alpha"/>
    <property type="match status" value="1"/>
</dbReference>
<evidence type="ECO:0000256" key="7">
    <source>
        <dbReference type="ARBA" id="ARBA00022695"/>
    </source>
</evidence>
<dbReference type="InterPro" id="IPR004805">
    <property type="entry name" value="DnaE2/DnaE/PolC"/>
</dbReference>
<dbReference type="InterPro" id="IPR049821">
    <property type="entry name" value="PolIIIA_DnaE1_PHP"/>
</dbReference>
<sequence>MIDHFPGARARPEGYIDRMSAPRFIHLRTHTEYSLLEGALRLKKLPGLCSGMGMPAVAVTDTNNMFAALEFSVSASAAGVQPIMGCQVDLRYRKPAPGERAQPPAPVVLLAQTERGYGHLMKLNSCLYLRGDGELPHVTLAELRAHSEDVICLTGGSEGPVGKLLQTDQRPAAEGLVGQLQDIFGDRLYMELQRHPGEAGLPETEKLTERGFVEMAYAMDIPLVATNDVYFPKPDMYEAHDALICIADGAYVDQQDPRRRLTAQHSFKTPEEMLALFADLPEATANTIEIAKRCAFMAYRRDPILPKFADDEVEELRRQAVEGLKERLAVIPHAAPVEDYEKRLEFELGIIEGMGFPGYFLIVADFIKWAKEHDIPVGPGRGSGAGSLVAYALTITDLDPLRYSLLFERFLNPERVSMPDFDIDFCMDRREEVIRYVQEKYGRDKVGQIITFGALLSKAAVRDVGRVLQMPYGQVDRLSKMIPVEGVKPVSIEKALRDEPRLQEEIRETEQDRRDGRVNPARRLFDFAQQLEGLLRNASTHAAGVVIGDRPLDELVPLYQDPRSDMPATQFNMKWVEQAGLVKFDFLGLKTLTVIQNAIEQIHASGRPLHVAADGTQLYEPAEGAENQINAIPLDDAKSYELYARAKTVAVFQVESSGMMDALKRMKPTCIEDIVALVALYRPGPMENIPKYCEVKNGQSERDRLHPSIDHILDETQGIIVYQEQVMQIAQEMAGYTLGGADLLRRAMGKKIQEAMDAERPKFIAGAKENGVDDEKALEVWHLLDKFANYGFNKSHAAAYAVVSYQTAWLKANHPVEFMAGVMNCDIHLTDKLAIYFEEVKKGLSLPWVPPCVNRSDATFKVVDGALVYGLGALKNVGVEAMRLIEEGRANKPFVTVFDFARRVDLKRIGKRPLEMLARAGAFDALDRNRRRIFDSIEALTAYSAAIHDQKTSNQVSLFGEAGDDLPEPRLAPVTDWLPAERLGEEFKAVGFYLSGHPLDDYMTALRRKQVMTLDEIHEKAQRGPHVAKIAGVVAGRQERKSARGNRFAFCQLSDTTGGYEVTLFSDTLETARDHLETGAKVVVTVEATLESEQLKLLGRAVAPIDSVTAGAGGTGLRIHFESPEAVALTQTLLQDAAKATRAAGRGPIKFTLYDPEDIGEVDVALPGSYPVNPQIKGAIKSLPGVLEVEEF</sequence>
<evidence type="ECO:0000256" key="8">
    <source>
        <dbReference type="ARBA" id="ARBA00022705"/>
    </source>
</evidence>
<dbReference type="GO" id="GO:0006260">
    <property type="term" value="P:DNA replication"/>
    <property type="evidence" value="ECO:0007669"/>
    <property type="project" value="UniProtKB-KW"/>
</dbReference>
<dbReference type="InterPro" id="IPR003141">
    <property type="entry name" value="Pol/His_phosphatase_N"/>
</dbReference>
<dbReference type="Gene3D" id="1.10.10.1600">
    <property type="entry name" value="Bacterial DNA polymerase III alpha subunit, thumb domain"/>
    <property type="match status" value="1"/>
</dbReference>
<dbReference type="STRING" id="871652.SAMN04515673_108132"/>
<comment type="subunit">
    <text evidence="11">DNA polymerase III contains a core (composed of alpha, epsilon and theta chains) that associates with a tau subunit. This core dimerizes to form the POLIII' complex. PolIII' associates with the gamma complex (composed of gamma, delta, delta', psi and chi chains) and with the beta chain to form the complete DNA polymerase III complex.</text>
</comment>
<evidence type="ECO:0000256" key="1">
    <source>
        <dbReference type="ARBA" id="ARBA00004496"/>
    </source>
</evidence>
<reference evidence="14 15" key="1">
    <citation type="submission" date="2016-10" db="EMBL/GenBank/DDBJ databases">
        <authorList>
            <person name="de Groot N.N."/>
        </authorList>
    </citation>
    <scope>NUCLEOTIDE SEQUENCE [LARGE SCALE GENOMIC DNA]</scope>
    <source>
        <strain evidence="15">KMM 9023,NRIC 0796,JCM 17311,KCTC 23692</strain>
    </source>
</reference>
<dbReference type="Proteomes" id="UP000199302">
    <property type="component" value="Unassembled WGS sequence"/>
</dbReference>
<dbReference type="InterPro" id="IPR004013">
    <property type="entry name" value="PHP_dom"/>
</dbReference>
<accession>A0A1I6E9R9</accession>
<evidence type="ECO:0000256" key="3">
    <source>
        <dbReference type="ARBA" id="ARBA00012417"/>
    </source>
</evidence>
<dbReference type="GO" id="GO:0005737">
    <property type="term" value="C:cytoplasm"/>
    <property type="evidence" value="ECO:0007669"/>
    <property type="project" value="UniProtKB-SubCell"/>
</dbReference>
<dbReference type="InterPro" id="IPR029460">
    <property type="entry name" value="DNAPol_HHH"/>
</dbReference>
<dbReference type="InterPro" id="IPR016195">
    <property type="entry name" value="Pol/histidinol_Pase-like"/>
</dbReference>
<gene>
    <name evidence="14" type="ORF">SAMN04515673_108132</name>
</gene>
<dbReference type="EC" id="2.7.7.7" evidence="3"/>
<dbReference type="CDD" id="cd04485">
    <property type="entry name" value="DnaE_OBF"/>
    <property type="match status" value="1"/>
</dbReference>
<comment type="similarity">
    <text evidence="2">Belongs to the DNA polymerase type-C family. DnaE subfamily.</text>
</comment>
<dbReference type="Pfam" id="PF17657">
    <property type="entry name" value="DNA_pol3_finger"/>
    <property type="match status" value="1"/>
</dbReference>
<dbReference type="Gene3D" id="1.10.150.870">
    <property type="match status" value="1"/>
</dbReference>
<dbReference type="PANTHER" id="PTHR32294">
    <property type="entry name" value="DNA POLYMERASE III SUBUNIT ALPHA"/>
    <property type="match status" value="1"/>
</dbReference>
<dbReference type="NCBIfam" id="TIGR00594">
    <property type="entry name" value="polc"/>
    <property type="match status" value="1"/>
</dbReference>
<dbReference type="EMBL" id="FOYI01000008">
    <property type="protein sequence ID" value="SFR14387.1"/>
    <property type="molecule type" value="Genomic_DNA"/>
</dbReference>
<evidence type="ECO:0000256" key="9">
    <source>
        <dbReference type="ARBA" id="ARBA00022932"/>
    </source>
</evidence>
<dbReference type="AlphaFoldDB" id="A0A1I6E9R9"/>
<evidence type="ECO:0000313" key="14">
    <source>
        <dbReference type="EMBL" id="SFR14387.1"/>
    </source>
</evidence>
<evidence type="ECO:0000256" key="12">
    <source>
        <dbReference type="ARBA" id="ARBA00049244"/>
    </source>
</evidence>
<evidence type="ECO:0000256" key="6">
    <source>
        <dbReference type="ARBA" id="ARBA00022679"/>
    </source>
</evidence>
<keyword evidence="5" id="KW-0963">Cytoplasm</keyword>
<comment type="subcellular location">
    <subcellularLocation>
        <location evidence="1">Cytoplasm</location>
    </subcellularLocation>
</comment>
<dbReference type="InterPro" id="IPR041931">
    <property type="entry name" value="DNA_pol3_alpha_thumb_dom"/>
</dbReference>
<organism evidence="14 15">
    <name type="scientific">Poseidonocella sedimentorum</name>
    <dbReference type="NCBI Taxonomy" id="871652"/>
    <lineage>
        <taxon>Bacteria</taxon>
        <taxon>Pseudomonadati</taxon>
        <taxon>Pseudomonadota</taxon>
        <taxon>Alphaproteobacteria</taxon>
        <taxon>Rhodobacterales</taxon>
        <taxon>Roseobacteraceae</taxon>
        <taxon>Poseidonocella</taxon>
    </lineage>
</organism>
<evidence type="ECO:0000313" key="15">
    <source>
        <dbReference type="Proteomes" id="UP000199302"/>
    </source>
</evidence>
<evidence type="ECO:0000256" key="4">
    <source>
        <dbReference type="ARBA" id="ARBA00019114"/>
    </source>
</evidence>
<dbReference type="PANTHER" id="PTHR32294:SF0">
    <property type="entry name" value="DNA POLYMERASE III SUBUNIT ALPHA"/>
    <property type="match status" value="1"/>
</dbReference>
<evidence type="ECO:0000256" key="2">
    <source>
        <dbReference type="ARBA" id="ARBA00009496"/>
    </source>
</evidence>
<keyword evidence="15" id="KW-1185">Reference proteome</keyword>
<comment type="function">
    <text evidence="10">DNA polymerase III is a complex, multichain enzyme responsible for most of the replicative synthesis in bacteria. This DNA polymerase also exhibits 3' to 5' exonuclease activity. The alpha chain is the DNA polymerase.</text>
</comment>
<dbReference type="SMART" id="SM00481">
    <property type="entry name" value="POLIIIAc"/>
    <property type="match status" value="1"/>
</dbReference>
<dbReference type="Pfam" id="PF02811">
    <property type="entry name" value="PHP"/>
    <property type="match status" value="1"/>
</dbReference>
<dbReference type="Pfam" id="PF14579">
    <property type="entry name" value="HHH_6"/>
    <property type="match status" value="1"/>
</dbReference>
<protein>
    <recommendedName>
        <fullName evidence="4">DNA polymerase III subunit alpha</fullName>
        <ecNumber evidence="3">2.7.7.7</ecNumber>
    </recommendedName>
</protein>
<evidence type="ECO:0000256" key="11">
    <source>
        <dbReference type="ARBA" id="ARBA00026073"/>
    </source>
</evidence>
<dbReference type="GO" id="GO:0003887">
    <property type="term" value="F:DNA-directed DNA polymerase activity"/>
    <property type="evidence" value="ECO:0007669"/>
    <property type="project" value="UniProtKB-KW"/>
</dbReference>
<feature type="domain" description="Polymerase/histidinol phosphatase N-terminal" evidence="13">
    <location>
        <begin position="25"/>
        <end position="92"/>
    </location>
</feature>
<dbReference type="InterPro" id="IPR040982">
    <property type="entry name" value="DNA_pol3_finger"/>
</dbReference>
<name>A0A1I6E9R9_9RHOB</name>
<evidence type="ECO:0000259" key="13">
    <source>
        <dbReference type="SMART" id="SM00481"/>
    </source>
</evidence>
<proteinExistence type="inferred from homology"/>
<dbReference type="GO" id="GO:0008408">
    <property type="term" value="F:3'-5' exonuclease activity"/>
    <property type="evidence" value="ECO:0007669"/>
    <property type="project" value="InterPro"/>
</dbReference>
<evidence type="ECO:0000256" key="10">
    <source>
        <dbReference type="ARBA" id="ARBA00025611"/>
    </source>
</evidence>
<keyword evidence="6" id="KW-0808">Transferase</keyword>
<dbReference type="Gene3D" id="3.20.20.140">
    <property type="entry name" value="Metal-dependent hydrolases"/>
    <property type="match status" value="1"/>
</dbReference>
<dbReference type="SUPFAM" id="SSF89550">
    <property type="entry name" value="PHP domain-like"/>
    <property type="match status" value="1"/>
</dbReference>
<evidence type="ECO:0000256" key="5">
    <source>
        <dbReference type="ARBA" id="ARBA00022490"/>
    </source>
</evidence>
<keyword evidence="8" id="KW-0235">DNA replication</keyword>
<keyword evidence="9" id="KW-0239">DNA-directed DNA polymerase</keyword>
<dbReference type="NCBIfam" id="NF004226">
    <property type="entry name" value="PRK05673.1"/>
    <property type="match status" value="1"/>
</dbReference>
<comment type="catalytic activity">
    <reaction evidence="12">
        <text>DNA(n) + a 2'-deoxyribonucleoside 5'-triphosphate = DNA(n+1) + diphosphate</text>
        <dbReference type="Rhea" id="RHEA:22508"/>
        <dbReference type="Rhea" id="RHEA-COMP:17339"/>
        <dbReference type="Rhea" id="RHEA-COMP:17340"/>
        <dbReference type="ChEBI" id="CHEBI:33019"/>
        <dbReference type="ChEBI" id="CHEBI:61560"/>
        <dbReference type="ChEBI" id="CHEBI:173112"/>
        <dbReference type="EC" id="2.7.7.7"/>
    </reaction>
</comment>
<dbReference type="CDD" id="cd07433">
    <property type="entry name" value="PHP_PolIIIA_DnaE1"/>
    <property type="match status" value="1"/>
</dbReference>
<keyword evidence="7" id="KW-0548">Nucleotidyltransferase</keyword>